<dbReference type="AlphaFoldDB" id="A0A1D1V4U7"/>
<evidence type="ECO:0000256" key="12">
    <source>
        <dbReference type="RuleBase" id="RU003832"/>
    </source>
</evidence>
<evidence type="ECO:0000256" key="4">
    <source>
        <dbReference type="ARBA" id="ARBA00022676"/>
    </source>
</evidence>
<dbReference type="PANTHER" id="PTHR48438">
    <property type="entry name" value="ALPHA-(1,3)-FUCOSYLTRANSFERASE C-RELATED"/>
    <property type="match status" value="1"/>
</dbReference>
<feature type="transmembrane region" description="Helical" evidence="12">
    <location>
        <begin position="59"/>
        <end position="77"/>
    </location>
</feature>
<keyword evidence="9 12" id="KW-0333">Golgi apparatus</keyword>
<organism evidence="15 16">
    <name type="scientific">Ramazzottius varieornatus</name>
    <name type="common">Water bear</name>
    <name type="synonym">Tardigrade</name>
    <dbReference type="NCBI Taxonomy" id="947166"/>
    <lineage>
        <taxon>Eukaryota</taxon>
        <taxon>Metazoa</taxon>
        <taxon>Ecdysozoa</taxon>
        <taxon>Tardigrada</taxon>
        <taxon>Eutardigrada</taxon>
        <taxon>Parachela</taxon>
        <taxon>Hypsibioidea</taxon>
        <taxon>Ramazzottiidae</taxon>
        <taxon>Ramazzottius</taxon>
    </lineage>
</organism>
<dbReference type="InterPro" id="IPR031481">
    <property type="entry name" value="Glyco_tran_10_N"/>
</dbReference>
<evidence type="ECO:0000313" key="16">
    <source>
        <dbReference type="Proteomes" id="UP000186922"/>
    </source>
</evidence>
<proteinExistence type="inferred from homology"/>
<comment type="similarity">
    <text evidence="3 12">Belongs to the glycosyltransferase 10 family.</text>
</comment>
<accession>A0A1D1V4U7</accession>
<dbReference type="STRING" id="947166.A0A1D1V4U7"/>
<keyword evidence="5 12" id="KW-0808">Transferase</keyword>
<sequence length="440" mass="51673">MIVDLDNIPVRSNKRYRLEHRGNEADNEDDIDNYLMQQSYGDLDQHTTMAKMQRRDRSCLWFVLFLTAVFILIFFLVRSRPFDQMFHSMSSPPPPKLILIWDRRTPFMDVKPYRLKKELPRSSLQAVSAGCNCEITSDTAGWQLADVVVVNAFYLRRLNDLGHFFPRRRNRSQLWVFYMLEPAQIMTENRDRAWFGRLNGQFNLTMTYRLDSDVPIGYGKLRPFYADEDPQIYKDFGESKKYMVAWFVSNCRAKSGRLEYVKELQKHIPVDIYGDCGTMKCPNATTPNCNTLLRDHYKFYLSFESSVCKDYITEKFFGALQNDVVPIVIGGGNYTAINAPSNSYIDARDFTTPKDLADYLFYLEATPGAYNEYFQWKEHWRVERRGVYSHSLCELCRRINEIAAEPSTSFHQIYVDMMKWWHQDGQCKHGQMVNGTWSTE</sequence>
<dbReference type="GO" id="GO:0032580">
    <property type="term" value="C:Golgi cisterna membrane"/>
    <property type="evidence" value="ECO:0007669"/>
    <property type="project" value="UniProtKB-SubCell"/>
</dbReference>
<keyword evidence="10 12" id="KW-0472">Membrane</keyword>
<keyword evidence="8 12" id="KW-1133">Transmembrane helix</keyword>
<protein>
    <recommendedName>
        <fullName evidence="12">Fucosyltransferase</fullName>
        <ecNumber evidence="12">2.4.1.-</ecNumber>
    </recommendedName>
</protein>
<evidence type="ECO:0000259" key="13">
    <source>
        <dbReference type="Pfam" id="PF00852"/>
    </source>
</evidence>
<dbReference type="OrthoDB" id="427096at2759"/>
<dbReference type="Pfam" id="PF00852">
    <property type="entry name" value="Glyco_transf_10"/>
    <property type="match status" value="1"/>
</dbReference>
<evidence type="ECO:0000256" key="8">
    <source>
        <dbReference type="ARBA" id="ARBA00022989"/>
    </source>
</evidence>
<dbReference type="Gene3D" id="3.40.50.11660">
    <property type="entry name" value="Glycosyl transferase family 10, C-terminal domain"/>
    <property type="match status" value="1"/>
</dbReference>
<dbReference type="EC" id="2.4.1.-" evidence="12"/>
<dbReference type="InterPro" id="IPR055270">
    <property type="entry name" value="Glyco_tran_10_C"/>
</dbReference>
<dbReference type="Pfam" id="PF17039">
    <property type="entry name" value="Glyco_tran_10_N"/>
    <property type="match status" value="1"/>
</dbReference>
<keyword evidence="7" id="KW-0735">Signal-anchor</keyword>
<keyword evidence="4 12" id="KW-0328">Glycosyltransferase</keyword>
<feature type="domain" description="Fucosyltransferase N-terminal" evidence="14">
    <location>
        <begin position="95"/>
        <end position="219"/>
    </location>
</feature>
<dbReference type="FunFam" id="3.40.50.11660:FF:000004">
    <property type="entry name" value="Glycoprotein 3-alpha-L-fucosyltransferase A"/>
    <property type="match status" value="1"/>
</dbReference>
<evidence type="ECO:0000259" key="14">
    <source>
        <dbReference type="Pfam" id="PF17039"/>
    </source>
</evidence>
<evidence type="ECO:0000313" key="15">
    <source>
        <dbReference type="EMBL" id="GAU93793.1"/>
    </source>
</evidence>
<evidence type="ECO:0000256" key="6">
    <source>
        <dbReference type="ARBA" id="ARBA00022692"/>
    </source>
</evidence>
<evidence type="ECO:0000256" key="2">
    <source>
        <dbReference type="ARBA" id="ARBA00004922"/>
    </source>
</evidence>
<dbReference type="InterPro" id="IPR001503">
    <property type="entry name" value="Glyco_trans_10"/>
</dbReference>
<keyword evidence="16" id="KW-1185">Reference proteome</keyword>
<gene>
    <name evidence="15" type="primary">RvY_05678-1</name>
    <name evidence="15" type="synonym">RvY_05678.1</name>
    <name evidence="15" type="ORF">RvY_05678</name>
</gene>
<evidence type="ECO:0000256" key="7">
    <source>
        <dbReference type="ARBA" id="ARBA00022968"/>
    </source>
</evidence>
<comment type="subcellular location">
    <subcellularLocation>
        <location evidence="1 12">Golgi apparatus</location>
        <location evidence="1 12">Golgi stack membrane</location>
        <topology evidence="1 12">Single-pass type II membrane protein</topology>
    </subcellularLocation>
</comment>
<evidence type="ECO:0000256" key="3">
    <source>
        <dbReference type="ARBA" id="ARBA00008919"/>
    </source>
</evidence>
<evidence type="ECO:0000256" key="10">
    <source>
        <dbReference type="ARBA" id="ARBA00023136"/>
    </source>
</evidence>
<evidence type="ECO:0000256" key="11">
    <source>
        <dbReference type="ARBA" id="ARBA00023180"/>
    </source>
</evidence>
<keyword evidence="11" id="KW-0325">Glycoprotein</keyword>
<dbReference type="UniPathway" id="UPA00378"/>
<dbReference type="PANTHER" id="PTHR48438:SF1">
    <property type="entry name" value="ALPHA-(1,3)-FUCOSYLTRANSFERASE C-RELATED"/>
    <property type="match status" value="1"/>
</dbReference>
<keyword evidence="6 12" id="KW-0812">Transmembrane</keyword>
<dbReference type="GO" id="GO:0008417">
    <property type="term" value="F:fucosyltransferase activity"/>
    <property type="evidence" value="ECO:0007669"/>
    <property type="project" value="InterPro"/>
</dbReference>
<dbReference type="EMBL" id="BDGG01000002">
    <property type="protein sequence ID" value="GAU93793.1"/>
    <property type="molecule type" value="Genomic_DNA"/>
</dbReference>
<evidence type="ECO:0000256" key="9">
    <source>
        <dbReference type="ARBA" id="ARBA00023034"/>
    </source>
</evidence>
<comment type="caution">
    <text evidence="15">The sequence shown here is derived from an EMBL/GenBank/DDBJ whole genome shotgun (WGS) entry which is preliminary data.</text>
</comment>
<dbReference type="Proteomes" id="UP000186922">
    <property type="component" value="Unassembled WGS sequence"/>
</dbReference>
<evidence type="ECO:0000256" key="1">
    <source>
        <dbReference type="ARBA" id="ARBA00004447"/>
    </source>
</evidence>
<feature type="domain" description="Fucosyltransferase C-terminal" evidence="13">
    <location>
        <begin position="239"/>
        <end position="411"/>
    </location>
</feature>
<dbReference type="InterPro" id="IPR038577">
    <property type="entry name" value="GT10-like_C_sf"/>
</dbReference>
<evidence type="ECO:0000256" key="5">
    <source>
        <dbReference type="ARBA" id="ARBA00022679"/>
    </source>
</evidence>
<comment type="pathway">
    <text evidence="2">Protein modification; protein glycosylation.</text>
</comment>
<dbReference type="SUPFAM" id="SSF53756">
    <property type="entry name" value="UDP-Glycosyltransferase/glycogen phosphorylase"/>
    <property type="match status" value="1"/>
</dbReference>
<reference evidence="15 16" key="1">
    <citation type="journal article" date="2016" name="Nat. Commun.">
        <title>Extremotolerant tardigrade genome and improved radiotolerance of human cultured cells by tardigrade-unique protein.</title>
        <authorList>
            <person name="Hashimoto T."/>
            <person name="Horikawa D.D."/>
            <person name="Saito Y."/>
            <person name="Kuwahara H."/>
            <person name="Kozuka-Hata H."/>
            <person name="Shin-I T."/>
            <person name="Minakuchi Y."/>
            <person name="Ohishi K."/>
            <person name="Motoyama A."/>
            <person name="Aizu T."/>
            <person name="Enomoto A."/>
            <person name="Kondo K."/>
            <person name="Tanaka S."/>
            <person name="Hara Y."/>
            <person name="Koshikawa S."/>
            <person name="Sagara H."/>
            <person name="Miura T."/>
            <person name="Yokobori S."/>
            <person name="Miyagawa K."/>
            <person name="Suzuki Y."/>
            <person name="Kubo T."/>
            <person name="Oyama M."/>
            <person name="Kohara Y."/>
            <person name="Fujiyama A."/>
            <person name="Arakawa K."/>
            <person name="Katayama T."/>
            <person name="Toyoda A."/>
            <person name="Kunieda T."/>
        </authorList>
    </citation>
    <scope>NUCLEOTIDE SEQUENCE [LARGE SCALE GENOMIC DNA]</scope>
    <source>
        <strain evidence="15 16">YOKOZUNA-1</strain>
    </source>
</reference>
<name>A0A1D1V4U7_RAMVA</name>